<gene>
    <name evidence="2" type="ORF">GRF29_161g1488338</name>
</gene>
<dbReference type="EMBL" id="WVTA01000014">
    <property type="protein sequence ID" value="KAK3202505.1"/>
    <property type="molecule type" value="Genomic_DNA"/>
</dbReference>
<evidence type="ECO:0000313" key="3">
    <source>
        <dbReference type="Proteomes" id="UP001280581"/>
    </source>
</evidence>
<dbReference type="Proteomes" id="UP001280581">
    <property type="component" value="Unassembled WGS sequence"/>
</dbReference>
<feature type="region of interest" description="Disordered" evidence="1">
    <location>
        <begin position="355"/>
        <end position="378"/>
    </location>
</feature>
<keyword evidence="3" id="KW-1185">Reference proteome</keyword>
<accession>A0AAN6REL3</accession>
<feature type="region of interest" description="Disordered" evidence="1">
    <location>
        <begin position="393"/>
        <end position="444"/>
    </location>
</feature>
<name>A0AAN6REL3_9PLEO</name>
<dbReference type="AlphaFoldDB" id="A0AAN6REL3"/>
<proteinExistence type="predicted"/>
<sequence>MEDNAQEQTPATSPATSPPPSQYSFYIHPLRKLFQSLWHDLSLGAYPTVPPPLRSLCHTARQHVYSISQNTENLMVAVPHLLQLVNLIQKENIDAKLLEWHELRSHEKLQAYLERVDGVALNVPEYPVEARIYILVGYLLGAENGKKARWGSIRGVGWTAVALASNYRQVEILRHLLQKGAIPIVTNRVFTGLLVVDDIRRKRLQRFLKGDLDDLNEIVYRHRIDDASLEILRLLMHHGFKPLEEQRWQGQTHSDPRVRYLFHDPQTNKGVKRTGKNHDTDADVSQETLEDDFPPICPDKEASVVTENSLWNDAKMHELKRSFAPGSKPSLDLTMRHPFSKIDVLSEKHTLAGEHTHAENRTPATSDPFPPLRPVPHENENALESRNHVPIRMEAKNAHEDPLNNWKTFRENITAPETSHKSSRPSMSNDKRKKKKGKWTALEL</sequence>
<reference evidence="2 3" key="1">
    <citation type="submission" date="2021-02" db="EMBL/GenBank/DDBJ databases">
        <title>Genome assembly of Pseudopithomyces chartarum.</title>
        <authorList>
            <person name="Jauregui R."/>
            <person name="Singh J."/>
            <person name="Voisey C."/>
        </authorList>
    </citation>
    <scope>NUCLEOTIDE SEQUENCE [LARGE SCALE GENOMIC DNA]</scope>
    <source>
        <strain evidence="2 3">AGR01</strain>
    </source>
</reference>
<evidence type="ECO:0000256" key="1">
    <source>
        <dbReference type="SAM" id="MobiDB-lite"/>
    </source>
</evidence>
<comment type="caution">
    <text evidence="2">The sequence shown here is derived from an EMBL/GenBank/DDBJ whole genome shotgun (WGS) entry which is preliminary data.</text>
</comment>
<feature type="region of interest" description="Disordered" evidence="1">
    <location>
        <begin position="1"/>
        <end position="20"/>
    </location>
</feature>
<feature type="compositionally biased region" description="Basic and acidic residues" evidence="1">
    <location>
        <begin position="393"/>
        <end position="402"/>
    </location>
</feature>
<protein>
    <recommendedName>
        <fullName evidence="4">Ankyrin repeat protein</fullName>
    </recommendedName>
</protein>
<organism evidence="2 3">
    <name type="scientific">Pseudopithomyces chartarum</name>
    <dbReference type="NCBI Taxonomy" id="1892770"/>
    <lineage>
        <taxon>Eukaryota</taxon>
        <taxon>Fungi</taxon>
        <taxon>Dikarya</taxon>
        <taxon>Ascomycota</taxon>
        <taxon>Pezizomycotina</taxon>
        <taxon>Dothideomycetes</taxon>
        <taxon>Pleosporomycetidae</taxon>
        <taxon>Pleosporales</taxon>
        <taxon>Massarineae</taxon>
        <taxon>Didymosphaeriaceae</taxon>
        <taxon>Pseudopithomyces</taxon>
    </lineage>
</organism>
<evidence type="ECO:0000313" key="2">
    <source>
        <dbReference type="EMBL" id="KAK3202505.1"/>
    </source>
</evidence>
<evidence type="ECO:0008006" key="4">
    <source>
        <dbReference type="Google" id="ProtNLM"/>
    </source>
</evidence>